<keyword evidence="1" id="KW-0175">Coiled coil</keyword>
<reference evidence="3" key="1">
    <citation type="submission" date="2021-01" db="EMBL/GenBank/DDBJ databases">
        <authorList>
            <consortium name="Genoscope - CEA"/>
            <person name="William W."/>
        </authorList>
    </citation>
    <scope>NUCLEOTIDE SEQUENCE</scope>
</reference>
<protein>
    <submittedName>
        <fullName evidence="3">Uncharacterized protein</fullName>
    </submittedName>
</protein>
<sequence>MTTIIRLTFSLETTTIGHRLSNDEIIPVVIKHIRNVQWKQNQRETNQVGCQLAKSDAFWEGDCHGSSINMNNIYSIYSKFNEFLDFEDRPTTSQSVQQQLNNVGQKMKEYKDKIFTSHQRANSSASRNDQKHHTQKSKSPIWDRMNSQNSQKKKIFDEAPVVKRTKPQIFSKPEWKQTNMQFTKHVQSQPSEDLDESSLTVQFLMTEDKDIDEMYYKENNECEILSYLITQMGKRPTLEIQGTMIENLSRKNSEVKKQLSLKLMENQHQLNWCYYMWDALSFRVNQCCARIARARLVLKLLKQAHKDLGLKIQKKQKQKEELELQISNVIKFRQRYQQVFELVCELNKDQVTSDSWSLYKIISIKDLVWTQSRDMKQQMHLYYCFSDIRGYIESLFQQQLEYSYRFFTQNIVLTFVQNNKDREELYKMLDSMCDYLQYYELNNKSVDISKQIRTSLQSQFRSIIRQQLRNENVDIQPQNFNKQLMKKGVKYDCLHSLNKYLTAFLTSFYFTSYSLGLIVQQFQRLLQINTQQKKQPLLKKVGFQYNIEKNQFWQYIQDKVVKSIRHTKMDAQCVYQDWIRFEALIFKIIQIGEELSNLKSYTLLFHLKNTLRLIAQGLSINVIQCLSVQKGMGSTNIVKPQYQCVLFNKLDLSVENRRLNAQSQYLNQLLEVKQIIPHFEQQQPLQSIESPYNKKEEYFFIVSQFQELLFFAQNVQQFRIDCFLHTIHCFEYYCYLLIRNDLYAQIKQLQFELPSYEDNFDNLVISHHHITKFARFSNLQQMLMKQIDSIRSTNLQIQVIYTSSCLREILENLTLCYQIYEFIRQSYRYQEDIEFIESYLKKTKQWLDQLKFLWIYSQGLKDSEIDNKQITSYQIMYKMTQIMHQISVISLSNQTIKPEEIGQIYYQAYTENLMELIVGTMNKSNKQQVLGELQKFIKQVNGQYQSQQFDCFVRLLDVRTQSQYVEQISKLQLLSLKTQISILQKDINLDLKQITQTYINYVNENS</sequence>
<evidence type="ECO:0000256" key="1">
    <source>
        <dbReference type="SAM" id="Coils"/>
    </source>
</evidence>
<feature type="compositionally biased region" description="Polar residues" evidence="2">
    <location>
        <begin position="117"/>
        <end position="127"/>
    </location>
</feature>
<dbReference type="Proteomes" id="UP000683925">
    <property type="component" value="Unassembled WGS sequence"/>
</dbReference>
<dbReference type="EMBL" id="CAJJDP010000163">
    <property type="protein sequence ID" value="CAD8213338.1"/>
    <property type="molecule type" value="Genomic_DNA"/>
</dbReference>
<accession>A0A8S1YIQ4</accession>
<evidence type="ECO:0000313" key="4">
    <source>
        <dbReference type="Proteomes" id="UP000683925"/>
    </source>
</evidence>
<evidence type="ECO:0000313" key="3">
    <source>
        <dbReference type="EMBL" id="CAD8213338.1"/>
    </source>
</evidence>
<dbReference type="OMA" id="NQCCARI"/>
<evidence type="ECO:0000256" key="2">
    <source>
        <dbReference type="SAM" id="MobiDB-lite"/>
    </source>
</evidence>
<proteinExistence type="predicted"/>
<name>A0A8S1YIQ4_PAROT</name>
<organism evidence="3 4">
    <name type="scientific">Paramecium octaurelia</name>
    <dbReference type="NCBI Taxonomy" id="43137"/>
    <lineage>
        <taxon>Eukaryota</taxon>
        <taxon>Sar</taxon>
        <taxon>Alveolata</taxon>
        <taxon>Ciliophora</taxon>
        <taxon>Intramacronucleata</taxon>
        <taxon>Oligohymenophorea</taxon>
        <taxon>Peniculida</taxon>
        <taxon>Parameciidae</taxon>
        <taxon>Paramecium</taxon>
    </lineage>
</organism>
<feature type="coiled-coil region" evidence="1">
    <location>
        <begin position="298"/>
        <end position="325"/>
    </location>
</feature>
<keyword evidence="4" id="KW-1185">Reference proteome</keyword>
<dbReference type="AlphaFoldDB" id="A0A8S1YIQ4"/>
<feature type="region of interest" description="Disordered" evidence="2">
    <location>
        <begin position="117"/>
        <end position="152"/>
    </location>
</feature>
<comment type="caution">
    <text evidence="3">The sequence shown here is derived from an EMBL/GenBank/DDBJ whole genome shotgun (WGS) entry which is preliminary data.</text>
</comment>
<dbReference type="OrthoDB" id="289933at2759"/>
<gene>
    <name evidence="3" type="ORF">POCTA_138.1.T1610071</name>
</gene>